<dbReference type="PaxDb" id="4577-GRMZM2G111425_P01"/>
<dbReference type="AlphaFoldDB" id="A0A1D6QMD0"/>
<dbReference type="Gene3D" id="3.60.21.10">
    <property type="match status" value="1"/>
</dbReference>
<comment type="similarity">
    <text evidence="1 5">Belongs to the metallophosphoesterase superfamily. Purple acid phosphatase family.</text>
</comment>
<dbReference type="Gene3D" id="2.60.40.380">
    <property type="entry name" value="Purple acid phosphatase-like, N-terminal"/>
    <property type="match status" value="1"/>
</dbReference>
<evidence type="ECO:0000259" key="6">
    <source>
        <dbReference type="Pfam" id="PF00149"/>
    </source>
</evidence>
<reference evidence="9" key="1">
    <citation type="submission" date="2015-12" db="EMBL/GenBank/DDBJ databases">
        <title>Update maize B73 reference genome by single molecule sequencing technologies.</title>
        <authorList>
            <consortium name="Maize Genome Sequencing Project"/>
            <person name="Ware D."/>
        </authorList>
    </citation>
    <scope>NUCLEOTIDE SEQUENCE</scope>
    <source>
        <tissue evidence="9">Seedling</tissue>
    </source>
</reference>
<dbReference type="EMBL" id="CM000780">
    <property type="protein sequence ID" value="AQK58822.1"/>
    <property type="molecule type" value="Genomic_DNA"/>
</dbReference>
<gene>
    <name evidence="9" type="ORF">ZEAMMB73_Zm00001d053145</name>
</gene>
<evidence type="ECO:0000259" key="8">
    <source>
        <dbReference type="Pfam" id="PF16656"/>
    </source>
</evidence>
<dbReference type="InterPro" id="IPR041792">
    <property type="entry name" value="MPP_PAP"/>
</dbReference>
<dbReference type="InParanoid" id="A0A1D6QMD0"/>
<organism evidence="9">
    <name type="scientific">Zea mays</name>
    <name type="common">Maize</name>
    <dbReference type="NCBI Taxonomy" id="4577"/>
    <lineage>
        <taxon>Eukaryota</taxon>
        <taxon>Viridiplantae</taxon>
        <taxon>Streptophyta</taxon>
        <taxon>Embryophyta</taxon>
        <taxon>Tracheophyta</taxon>
        <taxon>Spermatophyta</taxon>
        <taxon>Magnoliopsida</taxon>
        <taxon>Liliopsida</taxon>
        <taxon>Poales</taxon>
        <taxon>Poaceae</taxon>
        <taxon>PACMAD clade</taxon>
        <taxon>Panicoideae</taxon>
        <taxon>Andropogonodae</taxon>
        <taxon>Andropogoneae</taxon>
        <taxon>Tripsacinae</taxon>
        <taxon>Zea</taxon>
    </lineage>
</organism>
<dbReference type="InterPro" id="IPR008963">
    <property type="entry name" value="Purple_acid_Pase-like_N"/>
</dbReference>
<dbReference type="InterPro" id="IPR029052">
    <property type="entry name" value="Metallo-depent_PP-like"/>
</dbReference>
<feature type="domain" description="Calcineurin-like phosphoesterase" evidence="6">
    <location>
        <begin position="144"/>
        <end position="330"/>
    </location>
</feature>
<dbReference type="eggNOG" id="KOG1378">
    <property type="taxonomic scope" value="Eukaryota"/>
</dbReference>
<evidence type="ECO:0000259" key="7">
    <source>
        <dbReference type="Pfam" id="PF14008"/>
    </source>
</evidence>
<proteinExistence type="inferred from homology"/>
<dbReference type="SMR" id="A0A1D6QMD0"/>
<dbReference type="GO" id="GO:0003993">
    <property type="term" value="F:acid phosphatase activity"/>
    <property type="evidence" value="ECO:0007669"/>
    <property type="project" value="UniProtKB-EC"/>
</dbReference>
<dbReference type="PANTHER" id="PTHR22953:SF108">
    <property type="entry name" value="PURPLE ACID PHOSPHATASE"/>
    <property type="match status" value="1"/>
</dbReference>
<evidence type="ECO:0000256" key="4">
    <source>
        <dbReference type="ARBA" id="ARBA00023180"/>
    </source>
</evidence>
<accession>A0A1D6QMD0</accession>
<dbReference type="InterPro" id="IPR025733">
    <property type="entry name" value="PAPs_C"/>
</dbReference>
<evidence type="ECO:0000256" key="1">
    <source>
        <dbReference type="ARBA" id="ARBA00008723"/>
    </source>
</evidence>
<dbReference type="CDD" id="cd00063">
    <property type="entry name" value="FN3"/>
    <property type="match status" value="1"/>
</dbReference>
<comment type="catalytic activity">
    <reaction evidence="5">
        <text>a phosphate monoester + H2O = an alcohol + phosphate</text>
        <dbReference type="Rhea" id="RHEA:15017"/>
        <dbReference type="ChEBI" id="CHEBI:15377"/>
        <dbReference type="ChEBI" id="CHEBI:30879"/>
        <dbReference type="ChEBI" id="CHEBI:43474"/>
        <dbReference type="ChEBI" id="CHEBI:67140"/>
        <dbReference type="EC" id="3.1.3.2"/>
    </reaction>
</comment>
<dbReference type="SUPFAM" id="SSF49363">
    <property type="entry name" value="Purple acid phosphatase, N-terminal domain"/>
    <property type="match status" value="1"/>
</dbReference>
<dbReference type="GO" id="GO:0046872">
    <property type="term" value="F:metal ion binding"/>
    <property type="evidence" value="ECO:0007669"/>
    <property type="project" value="InterPro"/>
</dbReference>
<keyword evidence="3 5" id="KW-0378">Hydrolase</keyword>
<evidence type="ECO:0000256" key="5">
    <source>
        <dbReference type="RuleBase" id="RU361203"/>
    </source>
</evidence>
<dbReference type="InterPro" id="IPR039331">
    <property type="entry name" value="PAPs-like"/>
</dbReference>
<keyword evidence="4" id="KW-0325">Glycoprotein</keyword>
<dbReference type="InterPro" id="IPR003961">
    <property type="entry name" value="FN3_dom"/>
</dbReference>
<sequence length="419" mass="47343">MTPSVHADEYVRPPQRPLALMAHDKPASHPQQVHISAVGAHHIRITWITDDRSAPSVVDYGTSPGQYDASETGYQATYQFLSYTSGAIHHVTIGPLEPSTTYYYRCGSAGDEFSFRAPPATLPIDFVVIGDGRPFCSVASDVGQTEWAASTLSQIGAADHDMMLLPGDLSYADRQQVLWDSWGRLVQPLASARPWMVTEGNHEKETLRELGTVRRFVAYNARWRMPHEESGSRSNLYYSFDASGGAVHVVMLGSYADLEEGWSEQHAWLRRDLAAVDRRRTPWLLVLMHVPWYNTNRAHQGEAEAMRRDMESLLYEARVDVVFACHTHAYERFARVYDKKANSQGPMYITIGDAGNNKAEKFMSGHELAHLSLFREPSFGYGRLRIIDNRRAVWTWHRNNDKDAQVSDEVWLESLATSP</sequence>
<dbReference type="OMA" id="VFSAHVH"/>
<feature type="domain" description="Purple acid phosphatase C-terminal" evidence="7">
    <location>
        <begin position="345"/>
        <end position="409"/>
    </location>
</feature>
<evidence type="ECO:0000256" key="2">
    <source>
        <dbReference type="ARBA" id="ARBA00022729"/>
    </source>
</evidence>
<dbReference type="Pfam" id="PF00149">
    <property type="entry name" value="Metallophos"/>
    <property type="match status" value="1"/>
</dbReference>
<dbReference type="Pfam" id="PF16656">
    <property type="entry name" value="Pur_ac_phosph_N"/>
    <property type="match status" value="1"/>
</dbReference>
<evidence type="ECO:0000313" key="9">
    <source>
        <dbReference type="EMBL" id="AQK58822.1"/>
    </source>
</evidence>
<name>A0A1D6QMD0_MAIZE</name>
<dbReference type="ExpressionAtlas" id="A0A1D6QMD0">
    <property type="expression patterns" value="baseline and differential"/>
</dbReference>
<dbReference type="EC" id="3.1.3.2" evidence="5"/>
<dbReference type="Pfam" id="PF14008">
    <property type="entry name" value="Metallophos_C"/>
    <property type="match status" value="1"/>
</dbReference>
<dbReference type="InterPro" id="IPR004843">
    <property type="entry name" value="Calcineurin-like_PHP"/>
</dbReference>
<evidence type="ECO:0000256" key="3">
    <source>
        <dbReference type="ARBA" id="ARBA00022801"/>
    </source>
</evidence>
<dbReference type="PANTHER" id="PTHR22953">
    <property type="entry name" value="ACID PHOSPHATASE RELATED"/>
    <property type="match status" value="1"/>
</dbReference>
<dbReference type="SUPFAM" id="SSF56300">
    <property type="entry name" value="Metallo-dependent phosphatases"/>
    <property type="match status" value="1"/>
</dbReference>
<dbReference type="CDD" id="cd00839">
    <property type="entry name" value="MPP_PAPs"/>
    <property type="match status" value="1"/>
</dbReference>
<protein>
    <recommendedName>
        <fullName evidence="5">Purple acid phosphatase</fullName>
        <ecNumber evidence="5">3.1.3.2</ecNumber>
    </recommendedName>
</protein>
<keyword evidence="2" id="KW-0732">Signal</keyword>
<feature type="domain" description="Purple acid phosphatase N-terminal" evidence="8">
    <location>
        <begin position="30"/>
        <end position="116"/>
    </location>
</feature>
<dbReference type="InterPro" id="IPR015914">
    <property type="entry name" value="PAPs_N"/>
</dbReference>